<keyword evidence="1" id="KW-0732">Signal</keyword>
<name>A0A016VVB8_9BILA</name>
<feature type="signal peptide" evidence="1">
    <location>
        <begin position="1"/>
        <end position="16"/>
    </location>
</feature>
<organism evidence="2 3">
    <name type="scientific">Ancylostoma ceylanicum</name>
    <dbReference type="NCBI Taxonomy" id="53326"/>
    <lineage>
        <taxon>Eukaryota</taxon>
        <taxon>Metazoa</taxon>
        <taxon>Ecdysozoa</taxon>
        <taxon>Nematoda</taxon>
        <taxon>Chromadorea</taxon>
        <taxon>Rhabditida</taxon>
        <taxon>Rhabditina</taxon>
        <taxon>Rhabditomorpha</taxon>
        <taxon>Strongyloidea</taxon>
        <taxon>Ancylostomatidae</taxon>
        <taxon>Ancylostomatinae</taxon>
        <taxon>Ancylostoma</taxon>
    </lineage>
</organism>
<sequence>MRTLLVLLAFLALALAQMTFTDQWNKRSAPYEPLPALKTAGRSSICGRHAIEELLFQLSQLQAAQKEIVAELNTCMPAKRQ</sequence>
<gene>
    <name evidence="2" type="primary">Acey_s0004.g2067</name>
    <name evidence="2" type="ORF">Y032_0004g2067</name>
</gene>
<evidence type="ECO:0000313" key="2">
    <source>
        <dbReference type="EMBL" id="EYC31271.1"/>
    </source>
</evidence>
<proteinExistence type="predicted"/>
<evidence type="ECO:0000256" key="1">
    <source>
        <dbReference type="SAM" id="SignalP"/>
    </source>
</evidence>
<dbReference type="OrthoDB" id="5862650at2759"/>
<keyword evidence="3" id="KW-1185">Reference proteome</keyword>
<protein>
    <submittedName>
        <fullName evidence="2">Uncharacterized protein</fullName>
    </submittedName>
</protein>
<dbReference type="Proteomes" id="UP000024635">
    <property type="component" value="Unassembled WGS sequence"/>
</dbReference>
<accession>A0A016VVB8</accession>
<dbReference type="EMBL" id="JARK01001340">
    <property type="protein sequence ID" value="EYC31271.1"/>
    <property type="molecule type" value="Genomic_DNA"/>
</dbReference>
<reference evidence="3" key="1">
    <citation type="journal article" date="2015" name="Nat. Genet.">
        <title>The genome and transcriptome of the zoonotic hookworm Ancylostoma ceylanicum identify infection-specific gene families.</title>
        <authorList>
            <person name="Schwarz E.M."/>
            <person name="Hu Y."/>
            <person name="Antoshechkin I."/>
            <person name="Miller M.M."/>
            <person name="Sternberg P.W."/>
            <person name="Aroian R.V."/>
        </authorList>
    </citation>
    <scope>NUCLEOTIDE SEQUENCE</scope>
    <source>
        <strain evidence="3">HY135</strain>
    </source>
</reference>
<comment type="caution">
    <text evidence="2">The sequence shown here is derived from an EMBL/GenBank/DDBJ whole genome shotgun (WGS) entry which is preliminary data.</text>
</comment>
<evidence type="ECO:0000313" key="3">
    <source>
        <dbReference type="Proteomes" id="UP000024635"/>
    </source>
</evidence>
<feature type="chain" id="PRO_5001491182" evidence="1">
    <location>
        <begin position="17"/>
        <end position="81"/>
    </location>
</feature>
<dbReference type="AlphaFoldDB" id="A0A016VVB8"/>